<gene>
    <name evidence="1" type="ORF">LPLAT_LOCUS8368</name>
</gene>
<dbReference type="Proteomes" id="UP001497644">
    <property type="component" value="Unassembled WGS sequence"/>
</dbReference>
<protein>
    <recommendedName>
        <fullName evidence="3">Secreted protein</fullName>
    </recommendedName>
</protein>
<evidence type="ECO:0000313" key="1">
    <source>
        <dbReference type="EMBL" id="CAL1672565.1"/>
    </source>
</evidence>
<proteinExistence type="predicted"/>
<organism evidence="1 2">
    <name type="scientific">Lasius platythorax</name>
    <dbReference type="NCBI Taxonomy" id="488582"/>
    <lineage>
        <taxon>Eukaryota</taxon>
        <taxon>Metazoa</taxon>
        <taxon>Ecdysozoa</taxon>
        <taxon>Arthropoda</taxon>
        <taxon>Hexapoda</taxon>
        <taxon>Insecta</taxon>
        <taxon>Pterygota</taxon>
        <taxon>Neoptera</taxon>
        <taxon>Endopterygota</taxon>
        <taxon>Hymenoptera</taxon>
        <taxon>Apocrita</taxon>
        <taxon>Aculeata</taxon>
        <taxon>Formicoidea</taxon>
        <taxon>Formicidae</taxon>
        <taxon>Formicinae</taxon>
        <taxon>Lasius</taxon>
        <taxon>Lasius</taxon>
    </lineage>
</organism>
<keyword evidence="2" id="KW-1185">Reference proteome</keyword>
<comment type="caution">
    <text evidence="1">The sequence shown here is derived from an EMBL/GenBank/DDBJ whole genome shotgun (WGS) entry which is preliminary data.</text>
</comment>
<reference evidence="1" key="1">
    <citation type="submission" date="2024-04" db="EMBL/GenBank/DDBJ databases">
        <authorList>
            <consortium name="Molecular Ecology Group"/>
        </authorList>
    </citation>
    <scope>NUCLEOTIDE SEQUENCE</scope>
</reference>
<evidence type="ECO:0008006" key="3">
    <source>
        <dbReference type="Google" id="ProtNLM"/>
    </source>
</evidence>
<accession>A0AAV2MZB0</accession>
<evidence type="ECO:0000313" key="2">
    <source>
        <dbReference type="Proteomes" id="UP001497644"/>
    </source>
</evidence>
<sequence length="74" mass="7353">MLGLVCVCRIGPQRLLRDVLAAVAGADLACSRAGGSPDGERLGDSGWSDLNTASVCVAADVSGSGSQSLSDCVD</sequence>
<name>A0AAV2MZB0_9HYME</name>
<dbReference type="EMBL" id="CAXIPU020000687">
    <property type="protein sequence ID" value="CAL1672565.1"/>
    <property type="molecule type" value="Genomic_DNA"/>
</dbReference>
<dbReference type="AlphaFoldDB" id="A0AAV2MZB0"/>